<evidence type="ECO:0000313" key="1">
    <source>
        <dbReference type="EMBL" id="CAI9717568.1"/>
    </source>
</evidence>
<dbReference type="EMBL" id="OX597815">
    <property type="protein sequence ID" value="CAI9717568.1"/>
    <property type="molecule type" value="Genomic_DNA"/>
</dbReference>
<gene>
    <name evidence="1" type="ORF">OCTVUL_1B018817</name>
</gene>
<organism evidence="1 2">
    <name type="scientific">Octopus vulgaris</name>
    <name type="common">Common octopus</name>
    <dbReference type="NCBI Taxonomy" id="6645"/>
    <lineage>
        <taxon>Eukaryota</taxon>
        <taxon>Metazoa</taxon>
        <taxon>Spiralia</taxon>
        <taxon>Lophotrochozoa</taxon>
        <taxon>Mollusca</taxon>
        <taxon>Cephalopoda</taxon>
        <taxon>Coleoidea</taxon>
        <taxon>Octopodiformes</taxon>
        <taxon>Octopoda</taxon>
        <taxon>Incirrata</taxon>
        <taxon>Octopodidae</taxon>
        <taxon>Octopus</taxon>
    </lineage>
</organism>
<evidence type="ECO:0000313" key="2">
    <source>
        <dbReference type="Proteomes" id="UP001162480"/>
    </source>
</evidence>
<reference evidence="1" key="1">
    <citation type="submission" date="2023-08" db="EMBL/GenBank/DDBJ databases">
        <authorList>
            <person name="Alioto T."/>
            <person name="Alioto T."/>
            <person name="Gomez Garrido J."/>
        </authorList>
    </citation>
    <scope>NUCLEOTIDE SEQUENCE</scope>
</reference>
<name>A0AA36AL91_OCTVU</name>
<keyword evidence="2" id="KW-1185">Reference proteome</keyword>
<accession>A0AA36AL91</accession>
<sequence>MSNSLDCYTTVSKTIRRTFSIDSSLWLVDGPPAHSSLTAVRLCLKWLHLLELSFDHCLIAKSLLNLLDGLSLSITKVLAILDAISLFDVFCHHAEAKIRRARTTAYQHEKFYACAGRVVLPSTQRILPTQH</sequence>
<proteinExistence type="predicted"/>
<protein>
    <submittedName>
        <fullName evidence="1">Uncharacterized protein</fullName>
    </submittedName>
</protein>
<dbReference type="Proteomes" id="UP001162480">
    <property type="component" value="Chromosome 2"/>
</dbReference>
<dbReference type="AlphaFoldDB" id="A0AA36AL91"/>